<name>W4JWS8_HETIT</name>
<feature type="non-terminal residue" evidence="4">
    <location>
        <position position="1"/>
    </location>
</feature>
<comment type="similarity">
    <text evidence="3">Belongs to the ustYa family.</text>
</comment>
<reference evidence="4 5" key="1">
    <citation type="journal article" date="2012" name="New Phytol.">
        <title>Insight into trade-off between wood decay and parasitism from the genome of a fungal forest pathogen.</title>
        <authorList>
            <person name="Olson A."/>
            <person name="Aerts A."/>
            <person name="Asiegbu F."/>
            <person name="Belbahri L."/>
            <person name="Bouzid O."/>
            <person name="Broberg A."/>
            <person name="Canback B."/>
            <person name="Coutinho P.M."/>
            <person name="Cullen D."/>
            <person name="Dalman K."/>
            <person name="Deflorio G."/>
            <person name="van Diepen L.T."/>
            <person name="Dunand C."/>
            <person name="Duplessis S."/>
            <person name="Durling M."/>
            <person name="Gonthier P."/>
            <person name="Grimwood J."/>
            <person name="Fossdal C.G."/>
            <person name="Hansson D."/>
            <person name="Henrissat B."/>
            <person name="Hietala A."/>
            <person name="Himmelstrand K."/>
            <person name="Hoffmeister D."/>
            <person name="Hogberg N."/>
            <person name="James T.Y."/>
            <person name="Karlsson M."/>
            <person name="Kohler A."/>
            <person name="Kues U."/>
            <person name="Lee Y.H."/>
            <person name="Lin Y.C."/>
            <person name="Lind M."/>
            <person name="Lindquist E."/>
            <person name="Lombard V."/>
            <person name="Lucas S."/>
            <person name="Lunden K."/>
            <person name="Morin E."/>
            <person name="Murat C."/>
            <person name="Park J."/>
            <person name="Raffaello T."/>
            <person name="Rouze P."/>
            <person name="Salamov A."/>
            <person name="Schmutz J."/>
            <person name="Solheim H."/>
            <person name="Stahlberg J."/>
            <person name="Velez H."/>
            <person name="de Vries R.P."/>
            <person name="Wiebenga A."/>
            <person name="Woodward S."/>
            <person name="Yakovlev I."/>
            <person name="Garbelotto M."/>
            <person name="Martin F."/>
            <person name="Grigoriev I.V."/>
            <person name="Stenlid J."/>
        </authorList>
    </citation>
    <scope>NUCLEOTIDE SEQUENCE [LARGE SCALE GENOMIC DNA]</scope>
    <source>
        <strain evidence="4 5">TC 32-1</strain>
    </source>
</reference>
<evidence type="ECO:0000313" key="5">
    <source>
        <dbReference type="Proteomes" id="UP000030671"/>
    </source>
</evidence>
<keyword evidence="2" id="KW-0560">Oxidoreductase</keyword>
<dbReference type="InterPro" id="IPR021765">
    <property type="entry name" value="UstYa-like"/>
</dbReference>
<evidence type="ECO:0000256" key="3">
    <source>
        <dbReference type="ARBA" id="ARBA00035112"/>
    </source>
</evidence>
<dbReference type="HOGENOM" id="CLU_042941_8_3_1"/>
<dbReference type="RefSeq" id="XP_009551033.1">
    <property type="nucleotide sequence ID" value="XM_009552738.1"/>
</dbReference>
<dbReference type="Pfam" id="PF11807">
    <property type="entry name" value="UstYa"/>
    <property type="match status" value="1"/>
</dbReference>
<protein>
    <submittedName>
        <fullName evidence="4">Uncharacterized protein</fullName>
    </submittedName>
</protein>
<keyword evidence="5" id="KW-1185">Reference proteome</keyword>
<dbReference type="AlphaFoldDB" id="W4JWS8"/>
<dbReference type="GO" id="GO:0043386">
    <property type="term" value="P:mycotoxin biosynthetic process"/>
    <property type="evidence" value="ECO:0007669"/>
    <property type="project" value="InterPro"/>
</dbReference>
<gene>
    <name evidence="4" type="ORF">HETIRDRAFT_327711</name>
</gene>
<dbReference type="PANTHER" id="PTHR33365:SF11">
    <property type="entry name" value="TAT PATHWAY SIGNAL SEQUENCE"/>
    <property type="match status" value="1"/>
</dbReference>
<dbReference type="InParanoid" id="W4JWS8"/>
<dbReference type="GeneID" id="20671353"/>
<organism evidence="4 5">
    <name type="scientific">Heterobasidion irregulare (strain TC 32-1)</name>
    <dbReference type="NCBI Taxonomy" id="747525"/>
    <lineage>
        <taxon>Eukaryota</taxon>
        <taxon>Fungi</taxon>
        <taxon>Dikarya</taxon>
        <taxon>Basidiomycota</taxon>
        <taxon>Agaricomycotina</taxon>
        <taxon>Agaricomycetes</taxon>
        <taxon>Russulales</taxon>
        <taxon>Bondarzewiaceae</taxon>
        <taxon>Heterobasidion</taxon>
        <taxon>Heterobasidion annosum species complex</taxon>
    </lineage>
</organism>
<dbReference type="Proteomes" id="UP000030671">
    <property type="component" value="Unassembled WGS sequence"/>
</dbReference>
<proteinExistence type="inferred from homology"/>
<dbReference type="OrthoDB" id="3687641at2759"/>
<accession>W4JWS8</accession>
<dbReference type="KEGG" id="hir:HETIRDRAFT_327711"/>
<evidence type="ECO:0000256" key="1">
    <source>
        <dbReference type="ARBA" id="ARBA00004685"/>
    </source>
</evidence>
<dbReference type="EMBL" id="KI925463">
    <property type="protein sequence ID" value="ETW77545.1"/>
    <property type="molecule type" value="Genomic_DNA"/>
</dbReference>
<comment type="pathway">
    <text evidence="1">Mycotoxin biosynthesis.</text>
</comment>
<dbReference type="eggNOG" id="ENOG502SNCH">
    <property type="taxonomic scope" value="Eukaryota"/>
</dbReference>
<evidence type="ECO:0000256" key="2">
    <source>
        <dbReference type="ARBA" id="ARBA00023002"/>
    </source>
</evidence>
<sequence>AHIWSSAWLGNDHPSTLPLDLPFVALTLENSRHYSLDDLNADAEFQSIYPGKSLGFVHLGPERRFFGLSMYHQIHCLDSLRLAVLGVRPHGEHRLGQSGNAHWEMDHVHHCLNYLRQTILCAADLTLEPEVEEGSDDAGEGLGVTHVCRDWSMAYQYVERNFEEWERWKLNRTGSPRAT</sequence>
<dbReference type="GO" id="GO:0016491">
    <property type="term" value="F:oxidoreductase activity"/>
    <property type="evidence" value="ECO:0007669"/>
    <property type="project" value="UniProtKB-KW"/>
</dbReference>
<evidence type="ECO:0000313" key="4">
    <source>
        <dbReference type="EMBL" id="ETW77545.1"/>
    </source>
</evidence>
<dbReference type="PANTHER" id="PTHR33365">
    <property type="entry name" value="YALI0B05434P"/>
    <property type="match status" value="1"/>
</dbReference>